<dbReference type="AlphaFoldDB" id="A0A1C7M778"/>
<feature type="region of interest" description="Disordered" evidence="1">
    <location>
        <begin position="110"/>
        <end position="135"/>
    </location>
</feature>
<accession>A0A1C7M778</accession>
<gene>
    <name evidence="2" type="ORF">A0H81_07941</name>
</gene>
<keyword evidence="3" id="KW-1185">Reference proteome</keyword>
<evidence type="ECO:0000313" key="3">
    <source>
        <dbReference type="Proteomes" id="UP000092993"/>
    </source>
</evidence>
<evidence type="ECO:0000313" key="2">
    <source>
        <dbReference type="EMBL" id="OBZ72226.1"/>
    </source>
</evidence>
<feature type="compositionally biased region" description="Polar residues" evidence="1">
    <location>
        <begin position="110"/>
        <end position="125"/>
    </location>
</feature>
<organism evidence="2 3">
    <name type="scientific">Grifola frondosa</name>
    <name type="common">Maitake</name>
    <name type="synonym">Polyporus frondosus</name>
    <dbReference type="NCBI Taxonomy" id="5627"/>
    <lineage>
        <taxon>Eukaryota</taxon>
        <taxon>Fungi</taxon>
        <taxon>Dikarya</taxon>
        <taxon>Basidiomycota</taxon>
        <taxon>Agaricomycotina</taxon>
        <taxon>Agaricomycetes</taxon>
        <taxon>Polyporales</taxon>
        <taxon>Grifolaceae</taxon>
        <taxon>Grifola</taxon>
    </lineage>
</organism>
<sequence>MAGDNAHTSVMQSDLSTIIDNDDNVDADSLFAVKVLHKTITVDFRHTCCLSTAFSGCDCATTVSTSYVSEVILSPMRSSTAERTLLDPAQLPKPSSEQILATSAPPYYPSRTSFGRGSPPGQSQAPPLKRRKLSSVPAGAADWDVPYPFQAGQGPENYYTNWERERGKQLLADLVQLVQNAAKKAATKAYSNSVSTGAEGEKSLSPSNDDIWHRLYTNLSPSFRGRPSTIQLGSFAGRNILPISSVQFTASAIDAI</sequence>
<evidence type="ECO:0000256" key="1">
    <source>
        <dbReference type="SAM" id="MobiDB-lite"/>
    </source>
</evidence>
<dbReference type="OrthoDB" id="3264780at2759"/>
<name>A0A1C7M778_GRIFR</name>
<reference evidence="2 3" key="1">
    <citation type="submission" date="2016-03" db="EMBL/GenBank/DDBJ databases">
        <title>Whole genome sequencing of Grifola frondosa 9006-11.</title>
        <authorList>
            <person name="Min B."/>
            <person name="Park H."/>
            <person name="Kim J.-G."/>
            <person name="Cho H."/>
            <person name="Oh Y.-L."/>
            <person name="Kong W.-S."/>
            <person name="Choi I.-G."/>
        </authorList>
    </citation>
    <scope>NUCLEOTIDE SEQUENCE [LARGE SCALE GENOMIC DNA]</scope>
    <source>
        <strain evidence="2 3">9006-11</strain>
    </source>
</reference>
<dbReference type="STRING" id="5627.A0A1C7M778"/>
<protein>
    <submittedName>
        <fullName evidence="2">Uncharacterized protein</fullName>
    </submittedName>
</protein>
<comment type="caution">
    <text evidence="2">The sequence shown here is derived from an EMBL/GenBank/DDBJ whole genome shotgun (WGS) entry which is preliminary data.</text>
</comment>
<dbReference type="Proteomes" id="UP000092993">
    <property type="component" value="Unassembled WGS sequence"/>
</dbReference>
<dbReference type="EMBL" id="LUGG01000009">
    <property type="protein sequence ID" value="OBZ72226.1"/>
    <property type="molecule type" value="Genomic_DNA"/>
</dbReference>
<proteinExistence type="predicted"/>